<dbReference type="PRINTS" id="PR00111">
    <property type="entry name" value="ABHYDROLASE"/>
</dbReference>
<dbReference type="PANTHER" id="PTHR43798">
    <property type="entry name" value="MONOACYLGLYCEROL LIPASE"/>
    <property type="match status" value="1"/>
</dbReference>
<evidence type="ECO:0000313" key="3">
    <source>
        <dbReference type="Proteomes" id="UP000319498"/>
    </source>
</evidence>
<keyword evidence="3" id="KW-1185">Reference proteome</keyword>
<dbReference type="SUPFAM" id="SSF53474">
    <property type="entry name" value="alpha/beta-Hydrolases"/>
    <property type="match status" value="1"/>
</dbReference>
<dbReference type="Gene3D" id="3.40.50.1820">
    <property type="entry name" value="alpha/beta hydrolase"/>
    <property type="match status" value="1"/>
</dbReference>
<reference evidence="2 3" key="1">
    <citation type="submission" date="2019-06" db="EMBL/GenBank/DDBJ databases">
        <title>Whole genome shotgun sequence of Brevibacillus formosus NBRC 15716.</title>
        <authorList>
            <person name="Hosoyama A."/>
            <person name="Uohara A."/>
            <person name="Ohji S."/>
            <person name="Ichikawa N."/>
        </authorList>
    </citation>
    <scope>NUCLEOTIDE SEQUENCE [LARGE SCALE GENOMIC DNA]</scope>
    <source>
        <strain evidence="2 3">NBRC 15716</strain>
    </source>
</reference>
<dbReference type="Proteomes" id="UP000319498">
    <property type="component" value="Unassembled WGS sequence"/>
</dbReference>
<gene>
    <name evidence="2" type="ORF">BFO01nite_01000</name>
</gene>
<dbReference type="PANTHER" id="PTHR43798:SF33">
    <property type="entry name" value="HYDROLASE, PUTATIVE (AFU_ORTHOLOGUE AFUA_2G14860)-RELATED"/>
    <property type="match status" value="1"/>
</dbReference>
<comment type="caution">
    <text evidence="2">The sequence shown here is derived from an EMBL/GenBank/DDBJ whole genome shotgun (WGS) entry which is preliminary data.</text>
</comment>
<keyword evidence="2" id="KW-0378">Hydrolase</keyword>
<feature type="domain" description="AB hydrolase-1" evidence="1">
    <location>
        <begin position="48"/>
        <end position="172"/>
    </location>
</feature>
<accession>A0ABQ0SY84</accession>
<evidence type="ECO:0000259" key="1">
    <source>
        <dbReference type="Pfam" id="PF00561"/>
    </source>
</evidence>
<dbReference type="InterPro" id="IPR050266">
    <property type="entry name" value="AB_hydrolase_sf"/>
</dbReference>
<protein>
    <submittedName>
        <fullName evidence="2">Alpha/beta hydrolase</fullName>
    </submittedName>
</protein>
<dbReference type="InterPro" id="IPR000073">
    <property type="entry name" value="AB_hydrolase_1"/>
</dbReference>
<dbReference type="GO" id="GO:0016787">
    <property type="term" value="F:hydrolase activity"/>
    <property type="evidence" value="ECO:0007669"/>
    <property type="project" value="UniProtKB-KW"/>
</dbReference>
<sequence>MVCGNEPNEKKSGGDKMSDIGINEMSQKLDIGGVRLCFKYFGEISDFPTVVFDSGYGCTLNYWSSIGGDISKHTRMFIYDRAGIGESESDKRPRHSQQIIENLRSLLQKANVSPPYVLVGHSFGGLNVRLYASTFPEEVAGVILLDPCHEDQNKVMVPLFSEEVQAAYYGQFVLEGSIQEMEESFEQARNSKSLGNKPLIVVSGTLQPHHNPESMAAWVHLHKELTKLSTRSKHIIVENAGHAIHIDQPNVVVDIIKDMLLLCKAQK</sequence>
<name>A0ABQ0SY84_9BACL</name>
<evidence type="ECO:0000313" key="2">
    <source>
        <dbReference type="EMBL" id="GED55968.1"/>
    </source>
</evidence>
<dbReference type="Pfam" id="PF00561">
    <property type="entry name" value="Abhydrolase_1"/>
    <property type="match status" value="1"/>
</dbReference>
<dbReference type="InterPro" id="IPR029058">
    <property type="entry name" value="AB_hydrolase_fold"/>
</dbReference>
<organism evidence="2 3">
    <name type="scientific">Brevibacillus formosus</name>
    <dbReference type="NCBI Taxonomy" id="54913"/>
    <lineage>
        <taxon>Bacteria</taxon>
        <taxon>Bacillati</taxon>
        <taxon>Bacillota</taxon>
        <taxon>Bacilli</taxon>
        <taxon>Bacillales</taxon>
        <taxon>Paenibacillaceae</taxon>
        <taxon>Brevibacillus</taxon>
    </lineage>
</organism>
<dbReference type="EMBL" id="BJOL01000001">
    <property type="protein sequence ID" value="GED55968.1"/>
    <property type="molecule type" value="Genomic_DNA"/>
</dbReference>
<proteinExistence type="predicted"/>